<keyword evidence="4" id="KW-1185">Reference proteome</keyword>
<reference evidence="3 4" key="1">
    <citation type="journal article" date="2020" name="Cell Host Microbe">
        <title>Functional and Genomic Variation between Human-Derived Isolates of Lachnospiraceae Reveals Inter- and Intra-Species Diversity.</title>
        <authorList>
            <person name="Sorbara M.T."/>
            <person name="Littmann E.R."/>
            <person name="Fontana E."/>
            <person name="Moody T.U."/>
            <person name="Kohout C.E."/>
            <person name="Gjonbalaj M."/>
            <person name="Eaton V."/>
            <person name="Seok R."/>
            <person name="Leiner I.M."/>
            <person name="Pamer E.G."/>
        </authorList>
    </citation>
    <scope>NUCLEOTIDE SEQUENCE [LARGE SCALE GENOMIC DNA]</scope>
    <source>
        <strain evidence="3 4">MSK.1.17</strain>
    </source>
</reference>
<sequence length="65" mass="7087">MIAKMILKLKSPMEQEIDRACRHFPVLSSIVLQLAAAIFMVGVVASIACAGGTVIWAFYKLFGVM</sequence>
<keyword evidence="1" id="KW-0472">Membrane</keyword>
<evidence type="ECO:0000313" key="3">
    <source>
        <dbReference type="EMBL" id="NSJ50054.1"/>
    </source>
</evidence>
<reference evidence="3" key="2">
    <citation type="submission" date="2020-02" db="EMBL/GenBank/DDBJ databases">
        <authorList>
            <person name="Littmann E."/>
            <person name="Sorbara M."/>
        </authorList>
    </citation>
    <scope>NUCLEOTIDE SEQUENCE</scope>
    <source>
        <strain evidence="3">MSK.1.17</strain>
    </source>
</reference>
<gene>
    <name evidence="3" type="ORF">G5B36_15290</name>
    <name evidence="2" type="ORF">L0N08_00265</name>
</gene>
<accession>A0AAW5BHS5</accession>
<dbReference type="Proteomes" id="UP001299608">
    <property type="component" value="Unassembled WGS sequence"/>
</dbReference>
<comment type="caution">
    <text evidence="2">The sequence shown here is derived from an EMBL/GenBank/DDBJ whole genome shotgun (WGS) entry which is preliminary data.</text>
</comment>
<feature type="transmembrane region" description="Helical" evidence="1">
    <location>
        <begin position="30"/>
        <end position="59"/>
    </location>
</feature>
<dbReference type="GeneID" id="97204073"/>
<dbReference type="EMBL" id="JAKNGE010000001">
    <property type="protein sequence ID" value="MCG4743840.1"/>
    <property type="molecule type" value="Genomic_DNA"/>
</dbReference>
<proteinExistence type="predicted"/>
<evidence type="ECO:0000313" key="4">
    <source>
        <dbReference type="Proteomes" id="UP000669239"/>
    </source>
</evidence>
<dbReference type="AlphaFoldDB" id="A0AAW5BHS5"/>
<evidence type="ECO:0000313" key="2">
    <source>
        <dbReference type="EMBL" id="MCG4743840.1"/>
    </source>
</evidence>
<reference evidence="2" key="3">
    <citation type="submission" date="2022-01" db="EMBL/GenBank/DDBJ databases">
        <title>Collection of gut derived symbiotic bacterial strains cultured from healthy donors.</title>
        <authorList>
            <person name="Lin H."/>
            <person name="Kohout C."/>
            <person name="Waligurski E."/>
            <person name="Pamer E.G."/>
        </authorList>
    </citation>
    <scope>NUCLEOTIDE SEQUENCE</scope>
    <source>
        <strain evidence="2">DFI.6.55</strain>
    </source>
</reference>
<protein>
    <submittedName>
        <fullName evidence="2">Uncharacterized protein</fullName>
    </submittedName>
</protein>
<dbReference type="EMBL" id="JAAITT010000021">
    <property type="protein sequence ID" value="NSJ50054.1"/>
    <property type="molecule type" value="Genomic_DNA"/>
</dbReference>
<evidence type="ECO:0000313" key="5">
    <source>
        <dbReference type="Proteomes" id="UP001299608"/>
    </source>
</evidence>
<evidence type="ECO:0000256" key="1">
    <source>
        <dbReference type="SAM" id="Phobius"/>
    </source>
</evidence>
<organism evidence="2 5">
    <name type="scientific">Enterocloster aldenensis</name>
    <dbReference type="NCBI Taxonomy" id="358742"/>
    <lineage>
        <taxon>Bacteria</taxon>
        <taxon>Bacillati</taxon>
        <taxon>Bacillota</taxon>
        <taxon>Clostridia</taxon>
        <taxon>Lachnospirales</taxon>
        <taxon>Lachnospiraceae</taxon>
        <taxon>Enterocloster</taxon>
    </lineage>
</organism>
<name>A0AAW5BHS5_9FIRM</name>
<keyword evidence="1" id="KW-1133">Transmembrane helix</keyword>
<dbReference type="Proteomes" id="UP000669239">
    <property type="component" value="Unassembled WGS sequence"/>
</dbReference>
<dbReference type="RefSeq" id="WP_117556926.1">
    <property type="nucleotide sequence ID" value="NZ_BAABZL010000001.1"/>
</dbReference>
<keyword evidence="1" id="KW-0812">Transmembrane</keyword>